<dbReference type="PANTHER" id="PTHR38050:SF2">
    <property type="entry name" value="FERULOYL ESTERASE C-RELATED"/>
    <property type="match status" value="1"/>
</dbReference>
<dbReference type="Gene3D" id="3.40.50.1820">
    <property type="entry name" value="alpha/beta hydrolase"/>
    <property type="match status" value="1"/>
</dbReference>
<evidence type="ECO:0000256" key="7">
    <source>
        <dbReference type="ARBA" id="ARBA00023326"/>
    </source>
</evidence>
<dbReference type="GO" id="GO:0005576">
    <property type="term" value="C:extracellular region"/>
    <property type="evidence" value="ECO:0007669"/>
    <property type="project" value="UniProtKB-SubCell"/>
</dbReference>
<evidence type="ECO:0000256" key="1">
    <source>
        <dbReference type="ARBA" id="ARBA00004613"/>
    </source>
</evidence>
<evidence type="ECO:0000256" key="8">
    <source>
        <dbReference type="SAM" id="SignalP"/>
    </source>
</evidence>
<keyword evidence="5" id="KW-0378">Hydrolase</keyword>
<evidence type="ECO:0000313" key="10">
    <source>
        <dbReference type="Proteomes" id="UP000667802"/>
    </source>
</evidence>
<dbReference type="SUPFAM" id="SSF53474">
    <property type="entry name" value="alpha/beta-Hydrolases"/>
    <property type="match status" value="1"/>
</dbReference>
<comment type="caution">
    <text evidence="9">The sequence shown here is derived from an EMBL/GenBank/DDBJ whole genome shotgun (WGS) entry which is preliminary data.</text>
</comment>
<evidence type="ECO:0000256" key="3">
    <source>
        <dbReference type="ARBA" id="ARBA00022651"/>
    </source>
</evidence>
<keyword evidence="6" id="KW-0119">Carbohydrate metabolism</keyword>
<proteinExistence type="predicted"/>
<gene>
    <name evidence="9" type="ORF">G7B40_027245</name>
</gene>
<keyword evidence="4 8" id="KW-0732">Signal</keyword>
<dbReference type="InterPro" id="IPR029058">
    <property type="entry name" value="AB_hydrolase_fold"/>
</dbReference>
<evidence type="ECO:0000256" key="4">
    <source>
        <dbReference type="ARBA" id="ARBA00022729"/>
    </source>
</evidence>
<evidence type="ECO:0000256" key="5">
    <source>
        <dbReference type="ARBA" id="ARBA00022801"/>
    </source>
</evidence>
<dbReference type="RefSeq" id="WP_208354045.1">
    <property type="nucleotide sequence ID" value="NZ_JAALHA020000016.1"/>
</dbReference>
<reference evidence="10" key="1">
    <citation type="journal article" date="2021" name="Science">
        <title>Hunting the eagle killer: A cyanobacterial neurotoxin causes vacuolar myelinopathy.</title>
        <authorList>
            <person name="Breinlinger S."/>
            <person name="Phillips T.J."/>
            <person name="Haram B.N."/>
            <person name="Mares J."/>
            <person name="Martinez Yerena J.A."/>
            <person name="Hrouzek P."/>
            <person name="Sobotka R."/>
            <person name="Henderson W.M."/>
            <person name="Schmieder P."/>
            <person name="Williams S.M."/>
            <person name="Lauderdale J.D."/>
            <person name="Wilde H.D."/>
            <person name="Gerrin W."/>
            <person name="Kust A."/>
            <person name="Washington J.W."/>
            <person name="Wagner C."/>
            <person name="Geier B."/>
            <person name="Liebeke M."/>
            <person name="Enke H."/>
            <person name="Niedermeyer T.H.J."/>
            <person name="Wilde S.B."/>
        </authorList>
    </citation>
    <scope>NUCLEOTIDE SEQUENCE [LARGE SCALE GENOMIC DNA]</scope>
    <source>
        <strain evidence="10">Thurmond2011</strain>
    </source>
</reference>
<dbReference type="Pfam" id="PF10503">
    <property type="entry name" value="Esterase_PHB"/>
    <property type="match status" value="1"/>
</dbReference>
<organism evidence="9 10">
    <name type="scientific">Aetokthonos hydrillicola Thurmond2011</name>
    <dbReference type="NCBI Taxonomy" id="2712845"/>
    <lineage>
        <taxon>Bacteria</taxon>
        <taxon>Bacillati</taxon>
        <taxon>Cyanobacteriota</taxon>
        <taxon>Cyanophyceae</taxon>
        <taxon>Nostocales</taxon>
        <taxon>Hapalosiphonaceae</taxon>
        <taxon>Aetokthonos</taxon>
    </lineage>
</organism>
<accession>A0AAP5IEI7</accession>
<evidence type="ECO:0000313" key="9">
    <source>
        <dbReference type="EMBL" id="MDR9898228.1"/>
    </source>
</evidence>
<keyword evidence="10" id="KW-1185">Reference proteome</keyword>
<dbReference type="InterPro" id="IPR043595">
    <property type="entry name" value="FaeB/C/D"/>
</dbReference>
<comment type="subcellular location">
    <subcellularLocation>
        <location evidence="1">Secreted</location>
    </subcellularLocation>
</comment>
<keyword evidence="7" id="KW-0624">Polysaccharide degradation</keyword>
<keyword evidence="2" id="KW-0964">Secreted</keyword>
<evidence type="ECO:0000256" key="2">
    <source>
        <dbReference type="ARBA" id="ARBA00022525"/>
    </source>
</evidence>
<name>A0AAP5IEI7_9CYAN</name>
<dbReference type="AlphaFoldDB" id="A0AAP5IEI7"/>
<dbReference type="GO" id="GO:0030600">
    <property type="term" value="F:feruloyl esterase activity"/>
    <property type="evidence" value="ECO:0007669"/>
    <property type="project" value="InterPro"/>
</dbReference>
<dbReference type="PANTHER" id="PTHR38050">
    <property type="match status" value="1"/>
</dbReference>
<protein>
    <submittedName>
        <fullName evidence="9">Prolyl oligopeptidase family serine peptidase</fullName>
    </submittedName>
</protein>
<dbReference type="Proteomes" id="UP000667802">
    <property type="component" value="Unassembled WGS sequence"/>
</dbReference>
<evidence type="ECO:0000256" key="6">
    <source>
        <dbReference type="ARBA" id="ARBA00023277"/>
    </source>
</evidence>
<feature type="chain" id="PRO_5042904221" evidence="8">
    <location>
        <begin position="27"/>
        <end position="324"/>
    </location>
</feature>
<keyword evidence="3" id="KW-0858">Xylan degradation</keyword>
<dbReference type="PROSITE" id="PS51257">
    <property type="entry name" value="PROKAR_LIPOPROTEIN"/>
    <property type="match status" value="1"/>
</dbReference>
<sequence length="324" mass="35847">MNWTSLRRIIICLFLATITACESIQAEETSKPAQKNLAGDAYGQLSDQGKTRTYYIYTPKSYNPSRPMPLVLVFHGDDGSGHSMADVSRFNTIAEQKGFIVVYPDGINHKWSLRGKSQTKVNDVSFVSALINHIQQVRNIDSSRIYATGFSKGAILTQALACELPDKIAAFASVAGALPVRYRSHCQPQAPVSMLMINGTNDQEVHYQGDDSTERGSLISIKDTVNFWRSHDQCQSPLQAQPISEDDKSDHFQVKTARYNGCIGNSEILQLAVVDGGHFWPGGASQDPQVKQVNNQLGFSASEAIWDFFQRHNLSSSTTVVEKR</sequence>
<dbReference type="EMBL" id="JAALHA020000016">
    <property type="protein sequence ID" value="MDR9898228.1"/>
    <property type="molecule type" value="Genomic_DNA"/>
</dbReference>
<dbReference type="GO" id="GO:0045493">
    <property type="term" value="P:xylan catabolic process"/>
    <property type="evidence" value="ECO:0007669"/>
    <property type="project" value="UniProtKB-KW"/>
</dbReference>
<feature type="signal peptide" evidence="8">
    <location>
        <begin position="1"/>
        <end position="26"/>
    </location>
</feature>
<dbReference type="InterPro" id="IPR010126">
    <property type="entry name" value="Esterase_phb"/>
</dbReference>